<dbReference type="GeneID" id="113463566"/>
<feature type="domain" description="KIB1-4 beta-propeller" evidence="1">
    <location>
        <begin position="32"/>
        <end position="240"/>
    </location>
</feature>
<keyword evidence="2" id="KW-1185">Reference proteome</keyword>
<gene>
    <name evidence="3" type="primary">LOC113463566</name>
</gene>
<dbReference type="AlphaFoldDB" id="A0A8B8JB89"/>
<dbReference type="Proteomes" id="UP000228380">
    <property type="component" value="Chromosome 14"/>
</dbReference>
<reference evidence="2" key="1">
    <citation type="journal article" date="2019" name="Nat. Commun.">
        <title>Genome-wide association mapping of date palm fruit traits.</title>
        <authorList>
            <person name="Hazzouri K.M."/>
            <person name="Gros-Balthazard M."/>
            <person name="Flowers J.M."/>
            <person name="Copetti D."/>
            <person name="Lemansour A."/>
            <person name="Lebrun M."/>
            <person name="Masmoudi K."/>
            <person name="Ferrand S."/>
            <person name="Dhar M.I."/>
            <person name="Fresquez Z.A."/>
            <person name="Rosas U."/>
            <person name="Zhang J."/>
            <person name="Talag J."/>
            <person name="Lee S."/>
            <person name="Kudrna D."/>
            <person name="Powell R.F."/>
            <person name="Leitch I.J."/>
            <person name="Krueger R.R."/>
            <person name="Wing R.A."/>
            <person name="Amiri K.M.A."/>
            <person name="Purugganan M.D."/>
        </authorList>
    </citation>
    <scope>NUCLEOTIDE SEQUENCE [LARGE SCALE GENOMIC DNA]</scope>
    <source>
        <strain evidence="2">cv. Khalas</strain>
    </source>
</reference>
<dbReference type="Pfam" id="PF03478">
    <property type="entry name" value="Beta-prop_KIB1-4"/>
    <property type="match status" value="1"/>
</dbReference>
<protein>
    <submittedName>
        <fullName evidence="3">F-box/kelch-repeat protein At1g57790-like</fullName>
    </submittedName>
</protein>
<organism evidence="2 3">
    <name type="scientific">Phoenix dactylifera</name>
    <name type="common">Date palm</name>
    <dbReference type="NCBI Taxonomy" id="42345"/>
    <lineage>
        <taxon>Eukaryota</taxon>
        <taxon>Viridiplantae</taxon>
        <taxon>Streptophyta</taxon>
        <taxon>Embryophyta</taxon>
        <taxon>Tracheophyta</taxon>
        <taxon>Spermatophyta</taxon>
        <taxon>Magnoliopsida</taxon>
        <taxon>Liliopsida</taxon>
        <taxon>Arecaceae</taxon>
        <taxon>Coryphoideae</taxon>
        <taxon>Phoeniceae</taxon>
        <taxon>Phoenix</taxon>
    </lineage>
</organism>
<evidence type="ECO:0000259" key="1">
    <source>
        <dbReference type="Pfam" id="PF03478"/>
    </source>
</evidence>
<dbReference type="OrthoDB" id="642536at2759"/>
<accession>A0A8B8JB89</accession>
<name>A0A8B8JB89_PHODC</name>
<evidence type="ECO:0000313" key="3">
    <source>
        <dbReference type="RefSeq" id="XP_026665252.2"/>
    </source>
</evidence>
<sequence length="241" mass="27762">MKPSDLSPQLPWLLLQHDPDSDARPFYCLLSKMIHILYLPEAQGKWIVGSKHGWLILVEAESSVMTLLNPITRNIFILPNSSFTSDQVRRTTISSPPTSPTGCTVMVLLHDAPFVIYCSLFGNRWGQWVTINTKLPFDNFGAYDVIFHHKKFYVINDNLLLTIIDVATLVPTVSRVESIELPSKGDGWMVKRAYLTESEDDLLLNVFFGRSEYKEVNKDYFHQDIFHSRDFFNVFKLDESR</sequence>
<reference evidence="3" key="2">
    <citation type="submission" date="2025-08" db="UniProtKB">
        <authorList>
            <consortium name="RefSeq"/>
        </authorList>
    </citation>
    <scope>IDENTIFICATION</scope>
    <source>
        <tissue evidence="3">Young leaves</tissue>
    </source>
</reference>
<dbReference type="PANTHER" id="PTHR44259">
    <property type="entry name" value="OS07G0183000 PROTEIN-RELATED"/>
    <property type="match status" value="1"/>
</dbReference>
<dbReference type="PANTHER" id="PTHR44259:SF114">
    <property type="entry name" value="OS06G0707300 PROTEIN"/>
    <property type="match status" value="1"/>
</dbReference>
<dbReference type="InterPro" id="IPR050942">
    <property type="entry name" value="F-box_BR-signaling"/>
</dbReference>
<dbReference type="KEGG" id="pda:113463566"/>
<evidence type="ECO:0000313" key="2">
    <source>
        <dbReference type="Proteomes" id="UP000228380"/>
    </source>
</evidence>
<dbReference type="RefSeq" id="XP_026665252.2">
    <property type="nucleotide sequence ID" value="XM_026809451.2"/>
</dbReference>
<dbReference type="InterPro" id="IPR005174">
    <property type="entry name" value="KIB1-4_b-propeller"/>
</dbReference>
<proteinExistence type="predicted"/>